<dbReference type="InterPro" id="IPR006059">
    <property type="entry name" value="SBP"/>
</dbReference>
<accession>A0A3D2X3Q4</accession>
<dbReference type="SUPFAM" id="SSF53850">
    <property type="entry name" value="Periplasmic binding protein-like II"/>
    <property type="match status" value="1"/>
</dbReference>
<evidence type="ECO:0000256" key="1">
    <source>
        <dbReference type="SAM" id="SignalP"/>
    </source>
</evidence>
<dbReference type="AlphaFoldDB" id="A0A3D2X3Q4"/>
<organism evidence="2 3">
    <name type="scientific">Lachnoclostridium phytofermentans</name>
    <dbReference type="NCBI Taxonomy" id="66219"/>
    <lineage>
        <taxon>Bacteria</taxon>
        <taxon>Bacillati</taxon>
        <taxon>Bacillota</taxon>
        <taxon>Clostridia</taxon>
        <taxon>Lachnospirales</taxon>
        <taxon>Lachnospiraceae</taxon>
    </lineage>
</organism>
<dbReference type="EMBL" id="DPVV01000178">
    <property type="protein sequence ID" value="HCL01790.1"/>
    <property type="molecule type" value="Genomic_DNA"/>
</dbReference>
<feature type="signal peptide" evidence="1">
    <location>
        <begin position="1"/>
        <end position="19"/>
    </location>
</feature>
<gene>
    <name evidence="2" type="ORF">DHW61_05140</name>
</gene>
<dbReference type="PANTHER" id="PTHR43649:SF12">
    <property type="entry name" value="DIACETYLCHITOBIOSE BINDING PROTEIN DASA"/>
    <property type="match status" value="1"/>
</dbReference>
<dbReference type="Proteomes" id="UP000262969">
    <property type="component" value="Unassembled WGS sequence"/>
</dbReference>
<reference evidence="2 3" key="1">
    <citation type="journal article" date="2018" name="Nat. Biotechnol.">
        <title>A standardized bacterial taxonomy based on genome phylogeny substantially revises the tree of life.</title>
        <authorList>
            <person name="Parks D.H."/>
            <person name="Chuvochina M."/>
            <person name="Waite D.W."/>
            <person name="Rinke C."/>
            <person name="Skarshewski A."/>
            <person name="Chaumeil P.A."/>
            <person name="Hugenholtz P."/>
        </authorList>
    </citation>
    <scope>NUCLEOTIDE SEQUENCE [LARGE SCALE GENOMIC DNA]</scope>
    <source>
        <strain evidence="2">UBA11728</strain>
    </source>
</reference>
<dbReference type="Pfam" id="PF01547">
    <property type="entry name" value="SBP_bac_1"/>
    <property type="match status" value="1"/>
</dbReference>
<dbReference type="PANTHER" id="PTHR43649">
    <property type="entry name" value="ARABINOSE-BINDING PROTEIN-RELATED"/>
    <property type="match status" value="1"/>
</dbReference>
<dbReference type="PROSITE" id="PS51257">
    <property type="entry name" value="PROKAR_LIPOPROTEIN"/>
    <property type="match status" value="1"/>
</dbReference>
<feature type="chain" id="PRO_5039630435" evidence="1">
    <location>
        <begin position="20"/>
        <end position="410"/>
    </location>
</feature>
<protein>
    <submittedName>
        <fullName evidence="2">Sugar ABC transporter substrate-binding protein</fullName>
    </submittedName>
</protein>
<dbReference type="Gene3D" id="3.40.190.10">
    <property type="entry name" value="Periplasmic binding protein-like II"/>
    <property type="match status" value="1"/>
</dbReference>
<dbReference type="InterPro" id="IPR050490">
    <property type="entry name" value="Bact_solute-bd_prot1"/>
</dbReference>
<sequence>MKKKLVALCVFSLALVTIFTGCSKSKESSAKGEKAKIRFASWDTADGVDDQQALVDKFNAAHDDIEVTLEAYGSDFDTKISAGMGSGDAPDVMYMWNYPAYFGGLEPLDGYIDKEGDNYKSNFYETLWNYNSINDQVYGIPIGFTTHALFYNKDIFAEAGLAEPTADWTWEDLKAAAKTITEKTSAVGFSFQMKPDPYDFEMYLWSNGTTYCDKDGKLEGNLNSEKSKEILQMFQDMEKEGYAIASEKSGTDEFRSGVVAMYVYGSWAIDSLKEDKVNYGVTTIPAFANAGKDSVSILSSSGISMSKDSKNKDAAWEFINFWTNEEANKERIGSELPVLNSVVESEKIMEQPEYAPFYVMLEQSKGYTPASFIIKEWSKISENLSLSFEEIFNPSVLQSPSDVLNNAVQQ</sequence>
<proteinExistence type="predicted"/>
<keyword evidence="1" id="KW-0732">Signal</keyword>
<comment type="caution">
    <text evidence="2">The sequence shown here is derived from an EMBL/GenBank/DDBJ whole genome shotgun (WGS) entry which is preliminary data.</text>
</comment>
<evidence type="ECO:0000313" key="2">
    <source>
        <dbReference type="EMBL" id="HCL01790.1"/>
    </source>
</evidence>
<name>A0A3D2X3Q4_9FIRM</name>
<evidence type="ECO:0000313" key="3">
    <source>
        <dbReference type="Proteomes" id="UP000262969"/>
    </source>
</evidence>
<dbReference type="CDD" id="cd13585">
    <property type="entry name" value="PBP2_TMBP_like"/>
    <property type="match status" value="1"/>
</dbReference>